<dbReference type="Pfam" id="PF07516">
    <property type="entry name" value="SecA_SW"/>
    <property type="match status" value="1"/>
</dbReference>
<dbReference type="Pfam" id="PF07517">
    <property type="entry name" value="SecA_DEAD"/>
    <property type="match status" value="2"/>
</dbReference>
<keyword evidence="6 15" id="KW-0963">Cytoplasm</keyword>
<dbReference type="Pfam" id="PF02810">
    <property type="entry name" value="SEC-C"/>
    <property type="match status" value="1"/>
</dbReference>
<evidence type="ECO:0000256" key="3">
    <source>
        <dbReference type="ARBA" id="ARBA00007650"/>
    </source>
</evidence>
<keyword evidence="12 15" id="KW-1278">Translocase</keyword>
<evidence type="ECO:0000256" key="11">
    <source>
        <dbReference type="ARBA" id="ARBA00022927"/>
    </source>
</evidence>
<evidence type="ECO:0000256" key="10">
    <source>
        <dbReference type="ARBA" id="ARBA00022840"/>
    </source>
</evidence>
<dbReference type="NCBIfam" id="TIGR00963">
    <property type="entry name" value="secA"/>
    <property type="match status" value="1"/>
</dbReference>
<evidence type="ECO:0000256" key="9">
    <source>
        <dbReference type="ARBA" id="ARBA00022833"/>
    </source>
</evidence>
<dbReference type="InterPro" id="IPR011115">
    <property type="entry name" value="SecA_DEAD"/>
</dbReference>
<dbReference type="InterPro" id="IPR004027">
    <property type="entry name" value="SEC_C_motif"/>
</dbReference>
<dbReference type="GO" id="GO:0017038">
    <property type="term" value="P:protein import"/>
    <property type="evidence" value="ECO:0007669"/>
    <property type="project" value="InterPro"/>
</dbReference>
<dbReference type="Gene3D" id="1.10.3060.10">
    <property type="entry name" value="Helical scaffold and wing domains of SecA"/>
    <property type="match status" value="1"/>
</dbReference>
<dbReference type="EC" id="7.4.2.8" evidence="15"/>
<reference evidence="22 23" key="1">
    <citation type="journal article" date="2016" name="Nat. Commun.">
        <title>Thousands of microbial genomes shed light on interconnected biogeochemical processes in an aquifer system.</title>
        <authorList>
            <person name="Anantharaman K."/>
            <person name="Brown C.T."/>
            <person name="Hug L.A."/>
            <person name="Sharon I."/>
            <person name="Castelle C.J."/>
            <person name="Probst A.J."/>
            <person name="Thomas B.C."/>
            <person name="Singh A."/>
            <person name="Wilkins M.J."/>
            <person name="Karaoz U."/>
            <person name="Brodie E.L."/>
            <person name="Williams K.H."/>
            <person name="Hubbard S.S."/>
            <person name="Banfield J.F."/>
        </authorList>
    </citation>
    <scope>NUCLEOTIDE SEQUENCE [LARGE SCALE GENOMIC DNA]</scope>
</reference>
<feature type="coiled-coil region" evidence="17">
    <location>
        <begin position="784"/>
        <end position="824"/>
    </location>
</feature>
<dbReference type="PROSITE" id="PS51194">
    <property type="entry name" value="HELICASE_CTER"/>
    <property type="match status" value="1"/>
</dbReference>
<evidence type="ECO:0000313" key="23">
    <source>
        <dbReference type="Proteomes" id="UP000178227"/>
    </source>
</evidence>
<feature type="domain" description="Helicase C-terminal" evidence="20">
    <location>
        <begin position="524"/>
        <end position="715"/>
    </location>
</feature>
<evidence type="ECO:0000256" key="1">
    <source>
        <dbReference type="ARBA" id="ARBA00001947"/>
    </source>
</evidence>
<dbReference type="SUPFAM" id="SSF81886">
    <property type="entry name" value="Helical scaffold and wing domains of SecA"/>
    <property type="match status" value="1"/>
</dbReference>
<dbReference type="InterPro" id="IPR000185">
    <property type="entry name" value="SecA"/>
</dbReference>
<comment type="subunit">
    <text evidence="15">Monomer and homodimer. Part of the essential Sec protein translocation apparatus which comprises SecA, SecYEG and auxiliary proteins SecDF. Other proteins may also be involved.</text>
</comment>
<dbReference type="InterPro" id="IPR011116">
    <property type="entry name" value="SecA_Wing/Scaffold"/>
</dbReference>
<dbReference type="InterPro" id="IPR014001">
    <property type="entry name" value="Helicase_ATP-bd"/>
</dbReference>
<dbReference type="FunFam" id="3.90.1440.10:FF:000002">
    <property type="entry name" value="Protein translocase subunit SecA"/>
    <property type="match status" value="1"/>
</dbReference>
<dbReference type="InterPro" id="IPR001650">
    <property type="entry name" value="Helicase_C-like"/>
</dbReference>
<dbReference type="CDD" id="cd18803">
    <property type="entry name" value="SF2_C_secA"/>
    <property type="match status" value="1"/>
</dbReference>
<comment type="catalytic activity">
    <reaction evidence="15">
        <text>ATP + H2O + cellular proteinSide 1 = ADP + phosphate + cellular proteinSide 2.</text>
        <dbReference type="EC" id="7.4.2.8"/>
    </reaction>
</comment>
<dbReference type="Gene3D" id="3.40.50.300">
    <property type="entry name" value="P-loop containing nucleotide triphosphate hydrolases"/>
    <property type="match status" value="4"/>
</dbReference>
<dbReference type="GO" id="GO:0031522">
    <property type="term" value="C:cell envelope Sec protein transport complex"/>
    <property type="evidence" value="ECO:0007669"/>
    <property type="project" value="TreeGrafter"/>
</dbReference>
<dbReference type="GO" id="GO:0043952">
    <property type="term" value="P:protein transport by the Sec complex"/>
    <property type="evidence" value="ECO:0007669"/>
    <property type="project" value="TreeGrafter"/>
</dbReference>
<keyword evidence="4 15" id="KW-0813">Transport</keyword>
<dbReference type="SUPFAM" id="SSF52540">
    <property type="entry name" value="P-loop containing nucleoside triphosphate hydrolases"/>
    <property type="match status" value="2"/>
</dbReference>
<dbReference type="GO" id="GO:0006605">
    <property type="term" value="P:protein targeting"/>
    <property type="evidence" value="ECO:0007669"/>
    <property type="project" value="UniProtKB-UniRule"/>
</dbReference>
<dbReference type="PROSITE" id="PS51196">
    <property type="entry name" value="SECA_MOTOR_DEAD"/>
    <property type="match status" value="1"/>
</dbReference>
<dbReference type="FunFam" id="3.40.50.300:FF:000429">
    <property type="entry name" value="Preprotein translocase subunit SecA"/>
    <property type="match status" value="1"/>
</dbReference>
<name>A0A1F8GBJ4_9BACT</name>
<evidence type="ECO:0000256" key="4">
    <source>
        <dbReference type="ARBA" id="ARBA00022448"/>
    </source>
</evidence>
<evidence type="ECO:0000256" key="2">
    <source>
        <dbReference type="ARBA" id="ARBA00004170"/>
    </source>
</evidence>
<comment type="cofactor">
    <cofactor evidence="1">
        <name>Zn(2+)</name>
        <dbReference type="ChEBI" id="CHEBI:29105"/>
    </cofactor>
</comment>
<feature type="region of interest" description="Disordered" evidence="18">
    <location>
        <begin position="911"/>
        <end position="934"/>
    </location>
</feature>
<dbReference type="GO" id="GO:0065002">
    <property type="term" value="P:intracellular protein transmembrane transport"/>
    <property type="evidence" value="ECO:0007669"/>
    <property type="project" value="UniProtKB-UniRule"/>
</dbReference>
<dbReference type="InterPro" id="IPR020937">
    <property type="entry name" value="SecA_CS"/>
</dbReference>
<dbReference type="SMART" id="SM00958">
    <property type="entry name" value="SecA_PP_bind"/>
    <property type="match status" value="1"/>
</dbReference>
<sequence length="979" mass="110658">MSILGKVFGDANARYIKSLQPVIDRINSLEPEFEKLSDEELKAKTGEFRQRLNERLNDGAIESLDDILPEAFAAVREAAKRTLNQRHFDVQLMGGIVLHQGKIAEMKTGEGKTLVATLPAYLNALAGQGVHIVTVNDYLSRRDTAWMGQIYHLLGLTVGCINHDSSYLYDPSHSETNKEASGISNFQFSISNENKKPNDPAFAKASAGKQNSKLDETRDTLGSFKVVHEFLRPVGRKEAYAADITYCTNNELGFDYLRDNMAYDASQMVQLRSENPKSQILNPKQIPNSKSEIQNTKDLQQMHNFAIVDEVDSILIDEARTPLIISAPDEDSGKLYETFARIAPRLVENEDYNLDEKLKAVSITEKGIEKVEKALGISNIYNEGGVRHVHHLEQALKAQVLFKKDRDYVVSAGGGSASGGKEVIIVDEFTGRLMPGRRWSEGLHQAVEAKEGVKIQKESRTLATITFQNYFRLYKKLAGMTGTARTSAEEFHKVYGLDVVEVPTNKPLVRKDMPDRIYKNEEGKFRAVVREVKEKHEKGQPVLVGTVSIEKNELLSAMLSRDGIPHNVLNAKQHEKEAELHAQAGRLGAVTVATNMAGRGVDIILGGNPALPDEANKVREVGGLHVIGTERHEARRIDDQLRGRAGRQGDPGSSQFFVSTQDDVIRVFGGDRLHNIMETLGVGDDDVVENRFISRAIEQAQSKIEGHNFDIRKYVLEYDDVMNKHRETIYRLRREIVNSKLETLNSKQTQNSKLKIQNFIENTISQIVDFHTQGSNYEWNIKEIEESVKALTNYELRITNYESKEKEEIKKEVLEFVYQKYEEKEKEVGEEDMRKLEKLVLLRTIDELWMDHIEAMEYLRDSVRLRAYGQRDPLVEYKIEGQKMFQQLTSAIEAQVANIIFKVSLIQQPRPTKMEEQRPSVAEAMEGKPDIRPHKHQSVINEPVHRNESGIMNNEFGSVGRNDPCPCGSGKKYKKCHGA</sequence>
<dbReference type="SUPFAM" id="SSF81767">
    <property type="entry name" value="Pre-protein crosslinking domain of SecA"/>
    <property type="match status" value="1"/>
</dbReference>
<dbReference type="STRING" id="1802694.A2918_02970"/>
<feature type="domain" description="SecA family profile" evidence="21">
    <location>
        <begin position="1"/>
        <end position="689"/>
    </location>
</feature>
<organism evidence="22 23">
    <name type="scientific">Candidatus Yanofskybacteria bacterium RIFCSPLOWO2_01_FULL_42_49</name>
    <dbReference type="NCBI Taxonomy" id="1802694"/>
    <lineage>
        <taxon>Bacteria</taxon>
        <taxon>Candidatus Yanofskyibacteriota</taxon>
    </lineage>
</organism>
<evidence type="ECO:0000256" key="15">
    <source>
        <dbReference type="HAMAP-Rule" id="MF_01382"/>
    </source>
</evidence>
<dbReference type="InterPro" id="IPR036670">
    <property type="entry name" value="SecA_X-link_sf"/>
</dbReference>
<evidence type="ECO:0000256" key="18">
    <source>
        <dbReference type="SAM" id="MobiDB-lite"/>
    </source>
</evidence>
<accession>A0A1F8GBJ4</accession>
<dbReference type="InterPro" id="IPR044722">
    <property type="entry name" value="SecA_SF2_C"/>
</dbReference>
<evidence type="ECO:0000259" key="21">
    <source>
        <dbReference type="PROSITE" id="PS51196"/>
    </source>
</evidence>
<dbReference type="EMBL" id="MGKI01000014">
    <property type="protein sequence ID" value="OGN22098.1"/>
    <property type="molecule type" value="Genomic_DNA"/>
</dbReference>
<dbReference type="GO" id="GO:0005886">
    <property type="term" value="C:plasma membrane"/>
    <property type="evidence" value="ECO:0007669"/>
    <property type="project" value="UniProtKB-SubCell"/>
</dbReference>
<dbReference type="AlphaFoldDB" id="A0A1F8GBJ4"/>
<evidence type="ECO:0000313" key="22">
    <source>
        <dbReference type="EMBL" id="OGN22098.1"/>
    </source>
</evidence>
<dbReference type="PROSITE" id="PS01312">
    <property type="entry name" value="SECA"/>
    <property type="match status" value="1"/>
</dbReference>
<dbReference type="GO" id="GO:0005524">
    <property type="term" value="F:ATP binding"/>
    <property type="evidence" value="ECO:0007669"/>
    <property type="project" value="UniProtKB-UniRule"/>
</dbReference>
<keyword evidence="17" id="KW-0175">Coiled coil</keyword>
<keyword evidence="9" id="KW-0862">Zinc</keyword>
<dbReference type="Pfam" id="PF21090">
    <property type="entry name" value="P-loop_SecA"/>
    <property type="match status" value="2"/>
</dbReference>
<dbReference type="HAMAP" id="MF_01382">
    <property type="entry name" value="SecA"/>
    <property type="match status" value="1"/>
</dbReference>
<feature type="domain" description="Helicase ATP-binding" evidence="19">
    <location>
        <begin position="93"/>
        <end position="347"/>
    </location>
</feature>
<dbReference type="InterPro" id="IPR027417">
    <property type="entry name" value="P-loop_NTPase"/>
</dbReference>
<feature type="region of interest" description="Disordered" evidence="18">
    <location>
        <begin position="954"/>
        <end position="979"/>
    </location>
</feature>
<keyword evidence="14 15" id="KW-0472">Membrane</keyword>
<evidence type="ECO:0000256" key="12">
    <source>
        <dbReference type="ARBA" id="ARBA00022967"/>
    </source>
</evidence>
<evidence type="ECO:0000256" key="17">
    <source>
        <dbReference type="SAM" id="Coils"/>
    </source>
</evidence>
<keyword evidence="8 15" id="KW-0547">Nucleotide-binding</keyword>
<dbReference type="GO" id="GO:0008564">
    <property type="term" value="F:protein-exporting ATPase activity"/>
    <property type="evidence" value="ECO:0007669"/>
    <property type="project" value="UniProtKB-EC"/>
</dbReference>
<dbReference type="PANTHER" id="PTHR30612:SF0">
    <property type="entry name" value="CHLOROPLAST PROTEIN-TRANSPORTING ATPASE"/>
    <property type="match status" value="1"/>
</dbReference>
<dbReference type="Pfam" id="PF01043">
    <property type="entry name" value="SecA_PP_bind"/>
    <property type="match status" value="1"/>
</dbReference>
<comment type="function">
    <text evidence="15">Part of the Sec protein translocase complex. Interacts with the SecYEG preprotein conducting channel. Has a central role in coupling the hydrolysis of ATP to the transfer of proteins into and across the cell membrane, serving as an ATP-driven molecular motor driving the stepwise translocation of polypeptide chains across the membrane.</text>
</comment>
<dbReference type="PRINTS" id="PR00906">
    <property type="entry name" value="SECA"/>
</dbReference>
<evidence type="ECO:0000259" key="20">
    <source>
        <dbReference type="PROSITE" id="PS51194"/>
    </source>
</evidence>
<evidence type="ECO:0000256" key="13">
    <source>
        <dbReference type="ARBA" id="ARBA00023010"/>
    </source>
</evidence>
<evidence type="ECO:0000256" key="16">
    <source>
        <dbReference type="RuleBase" id="RU003874"/>
    </source>
</evidence>
<evidence type="ECO:0000256" key="8">
    <source>
        <dbReference type="ARBA" id="ARBA00022741"/>
    </source>
</evidence>
<dbReference type="PANTHER" id="PTHR30612">
    <property type="entry name" value="SECA INNER MEMBRANE COMPONENT OF SEC PROTEIN SECRETION SYSTEM"/>
    <property type="match status" value="1"/>
</dbReference>
<protein>
    <recommendedName>
        <fullName evidence="15 16">Protein translocase subunit SecA</fullName>
        <ecNumber evidence="15">7.4.2.8</ecNumber>
    </recommendedName>
</protein>
<dbReference type="GO" id="GO:0005829">
    <property type="term" value="C:cytosol"/>
    <property type="evidence" value="ECO:0007669"/>
    <property type="project" value="TreeGrafter"/>
</dbReference>
<dbReference type="CDD" id="cd17928">
    <property type="entry name" value="DEXDc_SecA"/>
    <property type="match status" value="1"/>
</dbReference>
<comment type="subcellular location">
    <subcellularLocation>
        <location evidence="15">Cell membrane</location>
        <topology evidence="15">Peripheral membrane protein</topology>
        <orientation evidence="15">Cytoplasmic side</orientation>
    </subcellularLocation>
    <subcellularLocation>
        <location evidence="15">Cytoplasm</location>
    </subcellularLocation>
    <subcellularLocation>
        <location evidence="2">Membrane</location>
        <topology evidence="2">Peripheral membrane protein</topology>
    </subcellularLocation>
    <text evidence="15">Distribution is 50-50.</text>
</comment>
<gene>
    <name evidence="15" type="primary">secA</name>
    <name evidence="22" type="ORF">A2918_02970</name>
</gene>
<dbReference type="Proteomes" id="UP000178227">
    <property type="component" value="Unassembled WGS sequence"/>
</dbReference>
<evidence type="ECO:0000256" key="7">
    <source>
        <dbReference type="ARBA" id="ARBA00022723"/>
    </source>
</evidence>
<dbReference type="GO" id="GO:0046872">
    <property type="term" value="F:metal ion binding"/>
    <property type="evidence" value="ECO:0007669"/>
    <property type="project" value="UniProtKB-KW"/>
</dbReference>
<keyword evidence="5 15" id="KW-1003">Cell membrane</keyword>
<evidence type="ECO:0000256" key="14">
    <source>
        <dbReference type="ARBA" id="ARBA00023136"/>
    </source>
</evidence>
<comment type="similarity">
    <text evidence="3 15 16">Belongs to the SecA family.</text>
</comment>
<feature type="binding site" evidence="15">
    <location>
        <begin position="109"/>
        <end position="113"/>
    </location>
    <ligand>
        <name>ATP</name>
        <dbReference type="ChEBI" id="CHEBI:30616"/>
    </ligand>
</feature>
<keyword evidence="13 15" id="KW-0811">Translocation</keyword>
<keyword evidence="11 15" id="KW-0653">Protein transport</keyword>
<evidence type="ECO:0000256" key="5">
    <source>
        <dbReference type="ARBA" id="ARBA00022475"/>
    </source>
</evidence>
<keyword evidence="7" id="KW-0479">Metal-binding</keyword>
<feature type="binding site" evidence="15">
    <location>
        <position position="602"/>
    </location>
    <ligand>
        <name>ATP</name>
        <dbReference type="ChEBI" id="CHEBI:30616"/>
    </ligand>
</feature>
<keyword evidence="10 15" id="KW-0067">ATP-binding</keyword>
<comment type="caution">
    <text evidence="22">The sequence shown here is derived from an EMBL/GenBank/DDBJ whole genome shotgun (WGS) entry which is preliminary data.</text>
</comment>
<dbReference type="InterPro" id="IPR014018">
    <property type="entry name" value="SecA_motor_DEAD"/>
</dbReference>
<dbReference type="PROSITE" id="PS51192">
    <property type="entry name" value="HELICASE_ATP_BIND_1"/>
    <property type="match status" value="1"/>
</dbReference>
<dbReference type="InterPro" id="IPR011130">
    <property type="entry name" value="SecA_preprotein_X-link_dom"/>
</dbReference>
<proteinExistence type="inferred from homology"/>
<dbReference type="InterPro" id="IPR036266">
    <property type="entry name" value="SecA_Wing/Scaffold_sf"/>
</dbReference>
<evidence type="ECO:0000259" key="19">
    <source>
        <dbReference type="PROSITE" id="PS51192"/>
    </source>
</evidence>
<feature type="binding site" evidence="15">
    <location>
        <position position="91"/>
    </location>
    <ligand>
        <name>ATP</name>
        <dbReference type="ChEBI" id="CHEBI:30616"/>
    </ligand>
</feature>
<evidence type="ECO:0000256" key="6">
    <source>
        <dbReference type="ARBA" id="ARBA00022490"/>
    </source>
</evidence>
<dbReference type="SMART" id="SM00957">
    <property type="entry name" value="SecA_DEAD"/>
    <property type="match status" value="1"/>
</dbReference>